<evidence type="ECO:0000313" key="5">
    <source>
        <dbReference type="Proteomes" id="UP000053342"/>
    </source>
</evidence>
<dbReference type="InterPro" id="IPR011990">
    <property type="entry name" value="TPR-like_helical_dom_sf"/>
</dbReference>
<dbReference type="SUPFAM" id="SSF52540">
    <property type="entry name" value="P-loop containing nucleoside triphosphate hydrolases"/>
    <property type="match status" value="1"/>
</dbReference>
<dbReference type="Proteomes" id="UP000053342">
    <property type="component" value="Unassembled WGS sequence"/>
</dbReference>
<feature type="compositionally biased region" description="Polar residues" evidence="2">
    <location>
        <begin position="26"/>
        <end position="46"/>
    </location>
</feature>
<sequence>MAATVSSYLSNGFPKPGGNNHHQAHRSTSYGAYTNGSHAAHQTTMRSFRKETTNTSSGSGSAKMAETVNVLKRRCADELGAAISKGIVSSYPTLIEKISKERLHRLPTEGSAWDKVLAWAQSFAEKFYDFDQAIEQFTGGNYDGAEIAFGYCILLLDLGDENAAALQASFGFFFKCSLDLIALLDRVELFNASFDINEQLVLAYADLVTLVSDVSLKFYQAIRSSAESDEAIDIYSDFSNTIESFQSRRDKIVESMWKYQLSQENVDMDNLVAFRSLRSWLSIQDSILKYKWGDHTMLVNDRQQLTCLWAQPYLTRFLNSGKKSLAITGPPGSGKTVLAGTIVDTVQRIHSKNSYTVLFVPINGRTKVQASSLHVVQRLLSQFLETRVGNVESYKILSEAYASSHEAHDLAAYESILWTALGKVIASTHSQAKETLIIVDGLDEVSSDVKVAQKLHKHLLDTTSMHEKVKLITLSQPTALASKAPNDVDISYDLIYDDVSAVVSGLLHSHHYLQNTPRLDQDVLIHQIVEASKSNFLWAKLLTKSLLREQSGEKFLKAAAAISKSSKPLQEGIRDLLISANLSEEGKQLLTWLSISQRPMTIEELSLLYAIDLKAGTISDRQIQPLHALKPVAALVSLEDGLLYLRHSIIKSVVSEYFELSKQPSFELVQRLLLYLKLSVKENKEPSFSSLTSGQIHQIFDQAPLAEYATRYWLIHYLDMHPQTRNNTAELKKALLPVLPTLATVPLLEKAVWTWEPATLQETWHTTSLDIRRKVLNANNQVVLQTLIVLATILTEKNHFKSAGDYFYSATQLTASIFSITHPLYSRCATQFLDVTSTLTITTRNEVVSRREEIITTLIKSYTTQYGSSSEVVLKYKSQLIELYRSIKEESKAVEIEKTIYTQGTQSTEETGTIKRTGSLGVRVVSRRGKDSEYESWDWDEEQDHALIRAESHKHIDELFHVAQSYTTKGLMAKAEHAYIEAWHHLSIQSHTGDSMSLVRKRIDFATKYASFLESTKRSTEASALLVGLWEEYQSTSVARSQEISSRLFEVGKILKTVGVTSVALDIFKHHSSVTKAYSKVESSSYKEVEEQVQSTQREILKQASSSSSSETHISQSMVTEIITSIETSQSTQLDVTSTSAVKQVVYAYMGQKRWKEATSTIKEVLRIFWASFLSASIEDVGQPVSNPEFALELADQLIVAYEARLRFNKAQDLRERLYYGVRATRKVDDSIVKHNLAHLLRLFDQNRSRSKTVQLHQELLEDYKKFYGPGDAQVIKTLWTLAQLTNPEPISIGYYRQIVDLLSKGSDTCHPEALDALSTVANLYWLERRYQDATWAYSLLLNTFVHKGKELKQFHSTTFVSTIYDRYVESIQSSRTESTLVYEITKRYRQACITVFGTEHKFTQEVTLSFARLCRVSKRHETEAVALYEELAGNAKATEYHAEARASLDAVYEMRALEAARSTHVTASKEQVERAVTVVRKRMTETRSHYGWAHEESLEQLKEVSHLYAKQSKKIEAVKELTEFTSHVVTSETSSTRLVSAASAVAASFIAVSETHQGLELAEELRWQLVTKDTSNSKKYKLDLASASRSSAIYIAQLEHSLRQDSLQSFSDIYLSILTEIVYYEDFQRSIRSNSSFEEVYGIAARLHSFLKEQGRATLLVHVQDELVSFFLRSSGEKAKVGDVAQVKILVTTLLEYFEVHQIKSFLLSVHLASIEAVRRFLKRGQEKQACDLAQTAFRYSHANGWYTTPGAIKHGFVLAATLADIHHHKKTRYAQIQIASEILRQVLESAKVQRLNLTVIPLKELNTIITILGEQKDFVTLEWLLTRLWDARETHSAWGPSVVLTLGRRLVLVRFLLKHHDLALNLAADIAYNLRRVYGSSHVVTLEMNILLGQLLVSTGLALQGTKGAEEIARRYFKRAVGVHENVLRALTLDPMGLNEDDDVTVLSTDPEPVDLAALGLDKAASQGTYARRHMVLLKLALERFGDYPKGYAEYEQLNADAFRTFPEDLRGVEGVEKWDIKKFGHGKAESDEGALDVNVKNWTLTQDKIETNGHTNGEANGVD</sequence>
<feature type="compositionally biased region" description="Polar residues" evidence="2">
    <location>
        <begin position="1"/>
        <end position="10"/>
    </location>
</feature>
<accession>A0A0D2EFS0</accession>
<dbReference type="VEuPathDB" id="FungiDB:PV06_02421"/>
<evidence type="ECO:0000256" key="2">
    <source>
        <dbReference type="SAM" id="MobiDB-lite"/>
    </source>
</evidence>
<feature type="region of interest" description="Disordered" evidence="2">
    <location>
        <begin position="1"/>
        <end position="63"/>
    </location>
</feature>
<feature type="domain" description="AAA+ ATPase" evidence="3">
    <location>
        <begin position="321"/>
        <end position="494"/>
    </location>
</feature>
<keyword evidence="5" id="KW-1185">Reference proteome</keyword>
<keyword evidence="1" id="KW-0677">Repeat</keyword>
<dbReference type="GeneID" id="27354495"/>
<reference evidence="4 5" key="1">
    <citation type="submission" date="2015-01" db="EMBL/GenBank/DDBJ databases">
        <title>The Genome Sequence of Exophiala oligosperma CBS72588.</title>
        <authorList>
            <consortium name="The Broad Institute Genomics Platform"/>
            <person name="Cuomo C."/>
            <person name="de Hoog S."/>
            <person name="Gorbushina A."/>
            <person name="Stielow B."/>
            <person name="Teixiera M."/>
            <person name="Abouelleil A."/>
            <person name="Chapman S.B."/>
            <person name="Priest M."/>
            <person name="Young S.K."/>
            <person name="Wortman J."/>
            <person name="Nusbaum C."/>
            <person name="Birren B."/>
        </authorList>
    </citation>
    <scope>NUCLEOTIDE SEQUENCE [LARGE SCALE GENOMIC DNA]</scope>
    <source>
        <strain evidence="4 5">CBS 72588</strain>
    </source>
</reference>
<dbReference type="PANTHER" id="PTHR10039:SF9">
    <property type="entry name" value="NACHT DOMAIN PROTEIN (AFU_ORTHOLOGUE AFUA_2G01760)"/>
    <property type="match status" value="1"/>
</dbReference>
<dbReference type="STRING" id="215243.A0A0D2EFS0"/>
<dbReference type="Gene3D" id="3.40.50.300">
    <property type="entry name" value="P-loop containing nucleotide triphosphate hydrolases"/>
    <property type="match status" value="1"/>
</dbReference>
<evidence type="ECO:0000313" key="4">
    <source>
        <dbReference type="EMBL" id="KIW46784.1"/>
    </source>
</evidence>
<gene>
    <name evidence="4" type="ORF">PV06_02421</name>
</gene>
<dbReference type="Pfam" id="PF24883">
    <property type="entry name" value="NPHP3_N"/>
    <property type="match status" value="1"/>
</dbReference>
<dbReference type="InterPro" id="IPR003593">
    <property type="entry name" value="AAA+_ATPase"/>
</dbReference>
<dbReference type="OrthoDB" id="2546325at2759"/>
<dbReference type="InterPro" id="IPR056884">
    <property type="entry name" value="NPHP3-like_N"/>
</dbReference>
<proteinExistence type="predicted"/>
<evidence type="ECO:0000259" key="3">
    <source>
        <dbReference type="SMART" id="SM00382"/>
    </source>
</evidence>
<dbReference type="RefSeq" id="XP_016267000.1">
    <property type="nucleotide sequence ID" value="XM_016403103.1"/>
</dbReference>
<dbReference type="PANTHER" id="PTHR10039">
    <property type="entry name" value="AMELOGENIN"/>
    <property type="match status" value="1"/>
</dbReference>
<organism evidence="4 5">
    <name type="scientific">Exophiala oligosperma</name>
    <dbReference type="NCBI Taxonomy" id="215243"/>
    <lineage>
        <taxon>Eukaryota</taxon>
        <taxon>Fungi</taxon>
        <taxon>Dikarya</taxon>
        <taxon>Ascomycota</taxon>
        <taxon>Pezizomycotina</taxon>
        <taxon>Eurotiomycetes</taxon>
        <taxon>Chaetothyriomycetidae</taxon>
        <taxon>Chaetothyriales</taxon>
        <taxon>Herpotrichiellaceae</taxon>
        <taxon>Exophiala</taxon>
    </lineage>
</organism>
<dbReference type="Gene3D" id="1.25.40.10">
    <property type="entry name" value="Tetratricopeptide repeat domain"/>
    <property type="match status" value="2"/>
</dbReference>
<dbReference type="SMART" id="SM00382">
    <property type="entry name" value="AAA"/>
    <property type="match status" value="1"/>
</dbReference>
<dbReference type="EMBL" id="KN847333">
    <property type="protein sequence ID" value="KIW46784.1"/>
    <property type="molecule type" value="Genomic_DNA"/>
</dbReference>
<protein>
    <recommendedName>
        <fullName evidence="3">AAA+ ATPase domain-containing protein</fullName>
    </recommendedName>
</protein>
<dbReference type="InterPro" id="IPR027417">
    <property type="entry name" value="P-loop_NTPase"/>
</dbReference>
<dbReference type="HOGENOM" id="CLU_000739_1_1_1"/>
<evidence type="ECO:0000256" key="1">
    <source>
        <dbReference type="ARBA" id="ARBA00022737"/>
    </source>
</evidence>
<name>A0A0D2EFS0_9EURO</name>